<dbReference type="PROSITE" id="PS00678">
    <property type="entry name" value="WD_REPEATS_1"/>
    <property type="match status" value="1"/>
</dbReference>
<evidence type="ECO:0000256" key="3">
    <source>
        <dbReference type="ARBA" id="ARBA00046343"/>
    </source>
</evidence>
<dbReference type="PANTHER" id="PTHR22839:SF0">
    <property type="entry name" value="THO COMPLEX SUBUNIT 3"/>
    <property type="match status" value="1"/>
</dbReference>
<dbReference type="Proteomes" id="UP000218231">
    <property type="component" value="Unassembled WGS sequence"/>
</dbReference>
<evidence type="ECO:0000256" key="1">
    <source>
        <dbReference type="ARBA" id="ARBA00022574"/>
    </source>
</evidence>
<keyword evidence="6" id="KW-1185">Reference proteome</keyword>
<dbReference type="SMART" id="SM00320">
    <property type="entry name" value="WD40"/>
    <property type="match status" value="6"/>
</dbReference>
<dbReference type="AlphaFoldDB" id="A0A2A2JEL9"/>
<evidence type="ECO:0000313" key="5">
    <source>
        <dbReference type="EMBL" id="PAV59962.1"/>
    </source>
</evidence>
<dbReference type="SUPFAM" id="SSF50978">
    <property type="entry name" value="WD40 repeat-like"/>
    <property type="match status" value="1"/>
</dbReference>
<feature type="repeat" description="WD" evidence="4">
    <location>
        <begin position="76"/>
        <end position="118"/>
    </location>
</feature>
<evidence type="ECO:0000313" key="6">
    <source>
        <dbReference type="Proteomes" id="UP000218231"/>
    </source>
</evidence>
<dbReference type="OrthoDB" id="340259at2759"/>
<dbReference type="GO" id="GO:0000445">
    <property type="term" value="C:THO complex part of transcription export complex"/>
    <property type="evidence" value="ECO:0007669"/>
    <property type="project" value="TreeGrafter"/>
</dbReference>
<dbReference type="PROSITE" id="PS50082">
    <property type="entry name" value="WD_REPEATS_2"/>
    <property type="match status" value="1"/>
</dbReference>
<dbReference type="Pfam" id="PF00400">
    <property type="entry name" value="WD40"/>
    <property type="match status" value="3"/>
</dbReference>
<keyword evidence="2" id="KW-0677">Repeat</keyword>
<dbReference type="InterPro" id="IPR040132">
    <property type="entry name" value="Tex1/THOC3"/>
</dbReference>
<dbReference type="InterPro" id="IPR015943">
    <property type="entry name" value="WD40/YVTN_repeat-like_dom_sf"/>
</dbReference>
<dbReference type="InterPro" id="IPR036322">
    <property type="entry name" value="WD40_repeat_dom_sf"/>
</dbReference>
<reference evidence="5 6" key="1">
    <citation type="journal article" date="2017" name="Curr. Biol.">
        <title>Genome architecture and evolution of a unichromosomal asexual nematode.</title>
        <authorList>
            <person name="Fradin H."/>
            <person name="Zegar C."/>
            <person name="Gutwein M."/>
            <person name="Lucas J."/>
            <person name="Kovtun M."/>
            <person name="Corcoran D."/>
            <person name="Baugh L.R."/>
            <person name="Kiontke K."/>
            <person name="Gunsalus K."/>
            <person name="Fitch D.H."/>
            <person name="Piano F."/>
        </authorList>
    </citation>
    <scope>NUCLEOTIDE SEQUENCE [LARGE SCALE GENOMIC DNA]</scope>
    <source>
        <strain evidence="5">PF1309</strain>
    </source>
</reference>
<sequence length="328" mass="36651">MSRDSRSKLPRFQSSKDAIGYFEKNSRVKLCDLQAPRTNTISWNCEGNRLACGSSDRRIAIASFEVGGRLKCTYNGSPHDGSVEYVSFHKKDPNQFASASTDKSVCIWDVRQPKTHTKVVTKGPNLYVNWSPCGKYLIFGDKDDKLSLIDTRTYSPVKVHEFKVQVNEPAFHPCGEYIFVTTENGKLEVFKIPTLEHCMSVQAHAQQANCLAIAFNRDGSKMAIGGADGLCSIWNTEQIICERTLSRLDYPIRAISFSCDDKIIATGSEDPFIDLAYVEDGARVHELKTDSVTYSLAFHPKHMLLAYCASLSERDKDAGLVKIFGYTT</sequence>
<evidence type="ECO:0000256" key="4">
    <source>
        <dbReference type="PROSITE-ProRule" id="PRU00221"/>
    </source>
</evidence>
<gene>
    <name evidence="5" type="ORF">WR25_18040</name>
</gene>
<evidence type="ECO:0000256" key="2">
    <source>
        <dbReference type="ARBA" id="ARBA00022737"/>
    </source>
</evidence>
<dbReference type="STRING" id="2018661.A0A2A2JEL9"/>
<dbReference type="GO" id="GO:0006406">
    <property type="term" value="P:mRNA export from nucleus"/>
    <property type="evidence" value="ECO:0007669"/>
    <property type="project" value="InterPro"/>
</dbReference>
<dbReference type="EMBL" id="LIAE01010490">
    <property type="protein sequence ID" value="PAV59962.1"/>
    <property type="molecule type" value="Genomic_DNA"/>
</dbReference>
<dbReference type="Gene3D" id="2.130.10.10">
    <property type="entry name" value="YVTN repeat-like/Quinoprotein amine dehydrogenase"/>
    <property type="match status" value="2"/>
</dbReference>
<evidence type="ECO:0008006" key="7">
    <source>
        <dbReference type="Google" id="ProtNLM"/>
    </source>
</evidence>
<organism evidence="5 6">
    <name type="scientific">Diploscapter pachys</name>
    <dbReference type="NCBI Taxonomy" id="2018661"/>
    <lineage>
        <taxon>Eukaryota</taxon>
        <taxon>Metazoa</taxon>
        <taxon>Ecdysozoa</taxon>
        <taxon>Nematoda</taxon>
        <taxon>Chromadorea</taxon>
        <taxon>Rhabditida</taxon>
        <taxon>Rhabditina</taxon>
        <taxon>Rhabditomorpha</taxon>
        <taxon>Rhabditoidea</taxon>
        <taxon>Rhabditidae</taxon>
        <taxon>Diploscapter</taxon>
    </lineage>
</organism>
<dbReference type="PANTHER" id="PTHR22839">
    <property type="entry name" value="THO COMPLEX SUBUNIT 3 THO3"/>
    <property type="match status" value="1"/>
</dbReference>
<dbReference type="InterPro" id="IPR019775">
    <property type="entry name" value="WD40_repeat_CS"/>
</dbReference>
<protein>
    <recommendedName>
        <fullName evidence="7">Translation initiation factor beta propellor-like domain-containing protein</fullName>
    </recommendedName>
</protein>
<proteinExistence type="inferred from homology"/>
<accession>A0A2A2JEL9</accession>
<comment type="similarity">
    <text evidence="3">Belongs to the THOC3 family.</text>
</comment>
<dbReference type="InterPro" id="IPR001680">
    <property type="entry name" value="WD40_rpt"/>
</dbReference>
<keyword evidence="1 4" id="KW-0853">WD repeat</keyword>
<comment type="caution">
    <text evidence="5">The sequence shown here is derived from an EMBL/GenBank/DDBJ whole genome shotgun (WGS) entry which is preliminary data.</text>
</comment>
<name>A0A2A2JEL9_9BILA</name>